<evidence type="ECO:0000313" key="1">
    <source>
        <dbReference type="EMBL" id="CAG8714590.1"/>
    </source>
</evidence>
<keyword evidence="2" id="KW-1185">Reference proteome</keyword>
<proteinExistence type="predicted"/>
<dbReference type="Proteomes" id="UP000789702">
    <property type="component" value="Unassembled WGS sequence"/>
</dbReference>
<evidence type="ECO:0000313" key="2">
    <source>
        <dbReference type="Proteomes" id="UP000789702"/>
    </source>
</evidence>
<dbReference type="EMBL" id="CAJVPU010030641">
    <property type="protein sequence ID" value="CAG8714590.1"/>
    <property type="molecule type" value="Genomic_DNA"/>
</dbReference>
<reference evidence="1" key="1">
    <citation type="submission" date="2021-06" db="EMBL/GenBank/DDBJ databases">
        <authorList>
            <person name="Kallberg Y."/>
            <person name="Tangrot J."/>
            <person name="Rosling A."/>
        </authorList>
    </citation>
    <scope>NUCLEOTIDE SEQUENCE</scope>
    <source>
        <strain evidence="1">IL203A</strain>
    </source>
</reference>
<gene>
    <name evidence="1" type="ORF">DHETER_LOCUS12463</name>
</gene>
<feature type="non-terminal residue" evidence="1">
    <location>
        <position position="1"/>
    </location>
</feature>
<comment type="caution">
    <text evidence="1">The sequence shown here is derived from an EMBL/GenBank/DDBJ whole genome shotgun (WGS) entry which is preliminary data.</text>
</comment>
<sequence length="100" mass="11488">YTSLTLVEEEYDEDDMNLDQNNERENAINNNPIVLITIPSEIDVGFPLTKGWALKGSQKLDQKPEEKMSAKAMREELLEYAEGGEIEKEDISKIQTIQNW</sequence>
<organism evidence="1 2">
    <name type="scientific">Dentiscutata heterogama</name>
    <dbReference type="NCBI Taxonomy" id="1316150"/>
    <lineage>
        <taxon>Eukaryota</taxon>
        <taxon>Fungi</taxon>
        <taxon>Fungi incertae sedis</taxon>
        <taxon>Mucoromycota</taxon>
        <taxon>Glomeromycotina</taxon>
        <taxon>Glomeromycetes</taxon>
        <taxon>Diversisporales</taxon>
        <taxon>Gigasporaceae</taxon>
        <taxon>Dentiscutata</taxon>
    </lineage>
</organism>
<accession>A0ACA9PLG0</accession>
<name>A0ACA9PLG0_9GLOM</name>
<protein>
    <submittedName>
        <fullName evidence="1">1741_t:CDS:1</fullName>
    </submittedName>
</protein>
<feature type="non-terminal residue" evidence="1">
    <location>
        <position position="100"/>
    </location>
</feature>